<feature type="non-terminal residue" evidence="1">
    <location>
        <position position="78"/>
    </location>
</feature>
<dbReference type="AlphaFoldDB" id="X0S9Z9"/>
<name>X0S9Z9_9ZZZZ</name>
<protein>
    <submittedName>
        <fullName evidence="1">Uncharacterized protein</fullName>
    </submittedName>
</protein>
<sequence>MAEPSMNPDELAWAFQNAGRPPAAQRTTSEAFAAQARERELKVLDHKAQVKQHAQDQQYNQAVHAQDMAAARAHHSAL</sequence>
<reference evidence="1" key="1">
    <citation type="journal article" date="2014" name="Front. Microbiol.">
        <title>High frequency of phylogenetically diverse reductive dehalogenase-homologous genes in deep subseafloor sedimentary metagenomes.</title>
        <authorList>
            <person name="Kawai M."/>
            <person name="Futagami T."/>
            <person name="Toyoda A."/>
            <person name="Takaki Y."/>
            <person name="Nishi S."/>
            <person name="Hori S."/>
            <person name="Arai W."/>
            <person name="Tsubouchi T."/>
            <person name="Morono Y."/>
            <person name="Uchiyama I."/>
            <person name="Ito T."/>
            <person name="Fujiyama A."/>
            <person name="Inagaki F."/>
            <person name="Takami H."/>
        </authorList>
    </citation>
    <scope>NUCLEOTIDE SEQUENCE</scope>
    <source>
        <strain evidence="1">Expedition CK06-06</strain>
    </source>
</reference>
<proteinExistence type="predicted"/>
<evidence type="ECO:0000313" key="1">
    <source>
        <dbReference type="EMBL" id="GAF77868.1"/>
    </source>
</evidence>
<accession>X0S9Z9</accession>
<organism evidence="1">
    <name type="scientific">marine sediment metagenome</name>
    <dbReference type="NCBI Taxonomy" id="412755"/>
    <lineage>
        <taxon>unclassified sequences</taxon>
        <taxon>metagenomes</taxon>
        <taxon>ecological metagenomes</taxon>
    </lineage>
</organism>
<comment type="caution">
    <text evidence="1">The sequence shown here is derived from an EMBL/GenBank/DDBJ whole genome shotgun (WGS) entry which is preliminary data.</text>
</comment>
<gene>
    <name evidence="1" type="ORF">S01H1_06011</name>
</gene>
<dbReference type="EMBL" id="BARS01003119">
    <property type="protein sequence ID" value="GAF77868.1"/>
    <property type="molecule type" value="Genomic_DNA"/>
</dbReference>